<dbReference type="HOGENOM" id="CLU_007448_0_0_1"/>
<dbReference type="CDD" id="cd18808">
    <property type="entry name" value="SF1_C_Upf1"/>
    <property type="match status" value="1"/>
</dbReference>
<dbReference type="AlphaFoldDB" id="G0NUN6"/>
<protein>
    <recommendedName>
        <fullName evidence="5">DNA2/NAM7 helicase-like C-terminal domain-containing protein</fullName>
    </recommendedName>
</protein>
<dbReference type="Pfam" id="PF13087">
    <property type="entry name" value="AAA_12"/>
    <property type="match status" value="1"/>
</dbReference>
<dbReference type="SUPFAM" id="SSF52540">
    <property type="entry name" value="P-loop containing nucleoside triphosphate hydrolases"/>
    <property type="match status" value="1"/>
</dbReference>
<dbReference type="PANTHER" id="PTHR43788">
    <property type="entry name" value="DNA2/NAM7 HELICASE FAMILY MEMBER"/>
    <property type="match status" value="1"/>
</dbReference>
<dbReference type="InterPro" id="IPR047187">
    <property type="entry name" value="SF1_C_Upf1"/>
</dbReference>
<dbReference type="InParanoid" id="G0NUN6"/>
<dbReference type="GO" id="GO:0016787">
    <property type="term" value="F:hydrolase activity"/>
    <property type="evidence" value="ECO:0007669"/>
    <property type="project" value="UniProtKB-KW"/>
</dbReference>
<evidence type="ECO:0000259" key="5">
    <source>
        <dbReference type="Pfam" id="PF13087"/>
    </source>
</evidence>
<name>G0NUN6_CAEBE</name>
<dbReference type="EMBL" id="GL379951">
    <property type="protein sequence ID" value="EGT37829.1"/>
    <property type="molecule type" value="Genomic_DNA"/>
</dbReference>
<dbReference type="OrthoDB" id="5813042at2759"/>
<evidence type="ECO:0000313" key="6">
    <source>
        <dbReference type="EMBL" id="EGT37829.1"/>
    </source>
</evidence>
<evidence type="ECO:0000256" key="1">
    <source>
        <dbReference type="ARBA" id="ARBA00022741"/>
    </source>
</evidence>
<proteinExistence type="predicted"/>
<dbReference type="OMA" id="SEYSCIG"/>
<reference evidence="7" key="1">
    <citation type="submission" date="2011-07" db="EMBL/GenBank/DDBJ databases">
        <authorList>
            <consortium name="Caenorhabditis brenneri Sequencing and Analysis Consortium"/>
            <person name="Wilson R.K."/>
        </authorList>
    </citation>
    <scope>NUCLEOTIDE SEQUENCE [LARGE SCALE GENOMIC DNA]</scope>
    <source>
        <strain evidence="7">PB2801</strain>
    </source>
</reference>
<keyword evidence="4" id="KW-0067">ATP-binding</keyword>
<dbReference type="InterPro" id="IPR027417">
    <property type="entry name" value="P-loop_NTPase"/>
</dbReference>
<dbReference type="InterPro" id="IPR050534">
    <property type="entry name" value="Coronavir_polyprotein_1ab"/>
</dbReference>
<organism evidence="7">
    <name type="scientific">Caenorhabditis brenneri</name>
    <name type="common">Nematode worm</name>
    <dbReference type="NCBI Taxonomy" id="135651"/>
    <lineage>
        <taxon>Eukaryota</taxon>
        <taxon>Metazoa</taxon>
        <taxon>Ecdysozoa</taxon>
        <taxon>Nematoda</taxon>
        <taxon>Chromadorea</taxon>
        <taxon>Rhabditida</taxon>
        <taxon>Rhabditina</taxon>
        <taxon>Rhabditomorpha</taxon>
        <taxon>Rhabditoidea</taxon>
        <taxon>Rhabditidae</taxon>
        <taxon>Peloderinae</taxon>
        <taxon>Caenorhabditis</taxon>
    </lineage>
</organism>
<sequence>MPMVELQPMLPPLPLFRPEEDEADPYIDEDQEKENSELIEKLPPQEEFIFNEAFERLKAEHPFNEFYKNSKIQYNFAKTVRALMDNYTHVKALKFIAKTEVWNMRNTELPLRPVVPRNEMKAVKQFCWVDSIHALYRVISIKVDKYIVVACHMNIHAFDRGDLRFLEINHRTKTNASEYSCIGHLAHGDIVAVTGLMKIRKDEDSIPNVYHVTQETPCTWMVSEMTLLKRIQFSKIPFSFLENGTAVALQWGQVLTVQNSDKYTNKNEFIFLGNGFIPEKVHDFASGLNPDQRMQLAGLTREITRYPPSNGTIFTHVKSPHYTEYLKVGFDAYHTAHPDPDGVVELCALMGATGVAAVSAGSFDSRSFKATETIRDKDVIIFSIQNVDDPKPSYLWKAGTRIVMGSSSMDANAVIETAMEQGDKLRITARLSREHLEFFFTDSIHIVSQREMSEGNNLQNGFLKQIPPNTNGRMILTALYGGPRIYPEPIHYVFNYFFPAENAIRLNQYQNEYVQRLLQNAPITLANSPFGCGKSMTIATAAFYAVLKSRRLRNNHQQLIVTQSNFASCNLVDITKKYTDKCKVIRYVSESNWLELPEEGRTDLDLPLLMQTEFIDYVMGKKYTNGHIHLNQMAIYLKEKNILQVEEMGQSCRCFFRENPDARKYNFSMLTKSFFALFQPEIVITTADSLRGVLSCLNDIDTVQFDEASQVPECALIQILATFPRVCFGLVGDIKQLPPFSDHLLTKHLVCYGIGKTMERAINLNLFPQVVLKTVYRCHPVTTLILGNEFYGNRLVSGVTVGSREELMKNRPDFWPNSKFPIMIYNNNHPSEKMGTSYFNRGEVLIVRELVYRLTSPTFNYTIHPRDIGIISFYKAQVSYLCEQFRSLDVKCGTVDSFQGMEREVMIVCLTNEVINGFLVDPHRCNVAMSRAKQTTIIIGNVRGLETAKHWKTFVKFAQENDCIKEL</sequence>
<accession>G0NUN6</accession>
<dbReference type="InterPro" id="IPR041679">
    <property type="entry name" value="DNA2/NAM7-like_C"/>
</dbReference>
<dbReference type="GO" id="GO:0005524">
    <property type="term" value="F:ATP binding"/>
    <property type="evidence" value="ECO:0007669"/>
    <property type="project" value="UniProtKB-KW"/>
</dbReference>
<keyword evidence="3" id="KW-0347">Helicase</keyword>
<dbReference type="GO" id="GO:0043139">
    <property type="term" value="F:5'-3' DNA helicase activity"/>
    <property type="evidence" value="ECO:0007669"/>
    <property type="project" value="TreeGrafter"/>
</dbReference>
<dbReference type="STRING" id="135651.G0NUN6"/>
<dbReference type="Gene3D" id="3.40.50.300">
    <property type="entry name" value="P-loop containing nucleotide triphosphate hydrolases"/>
    <property type="match status" value="2"/>
</dbReference>
<gene>
    <name evidence="6" type="ORF">CAEBREN_26348</name>
</gene>
<dbReference type="PANTHER" id="PTHR43788:SF16">
    <property type="entry name" value="HELICASE WITH ZINC FINGER 2"/>
    <property type="match status" value="1"/>
</dbReference>
<evidence type="ECO:0000313" key="7">
    <source>
        <dbReference type="Proteomes" id="UP000008068"/>
    </source>
</evidence>
<dbReference type="Proteomes" id="UP000008068">
    <property type="component" value="Unassembled WGS sequence"/>
</dbReference>
<evidence type="ECO:0000256" key="2">
    <source>
        <dbReference type="ARBA" id="ARBA00022801"/>
    </source>
</evidence>
<evidence type="ECO:0000256" key="3">
    <source>
        <dbReference type="ARBA" id="ARBA00022806"/>
    </source>
</evidence>
<dbReference type="eggNOG" id="KOG1801">
    <property type="taxonomic scope" value="Eukaryota"/>
</dbReference>
<keyword evidence="1" id="KW-0547">Nucleotide-binding</keyword>
<keyword evidence="7" id="KW-1185">Reference proteome</keyword>
<keyword evidence="2" id="KW-0378">Hydrolase</keyword>
<feature type="domain" description="DNA2/NAM7 helicase-like C-terminal" evidence="5">
    <location>
        <begin position="758"/>
        <end position="942"/>
    </location>
</feature>
<evidence type="ECO:0000256" key="4">
    <source>
        <dbReference type="ARBA" id="ARBA00022840"/>
    </source>
</evidence>